<feature type="compositionally biased region" description="Basic residues" evidence="1">
    <location>
        <begin position="117"/>
        <end position="126"/>
    </location>
</feature>
<evidence type="ECO:0000313" key="3">
    <source>
        <dbReference type="Proteomes" id="UP001341281"/>
    </source>
</evidence>
<feature type="region of interest" description="Disordered" evidence="1">
    <location>
        <begin position="1"/>
        <end position="88"/>
    </location>
</feature>
<name>A0AAQ3UVK2_PASNO</name>
<keyword evidence="3" id="KW-1185">Reference proteome</keyword>
<evidence type="ECO:0000313" key="2">
    <source>
        <dbReference type="EMBL" id="WVZ97252.1"/>
    </source>
</evidence>
<protein>
    <submittedName>
        <fullName evidence="2">Uncharacterized protein</fullName>
    </submittedName>
</protein>
<feature type="compositionally biased region" description="Basic and acidic residues" evidence="1">
    <location>
        <begin position="10"/>
        <end position="35"/>
    </location>
</feature>
<sequence length="144" mass="16266">MATTRPATAEQRRAPTDRRRGLRPDWPRPPLEPRHHPIPAPLARALFPRSQVSLSSIGTERRARPPRAALAASSHTGRRKLSPPRPTRFLALASPSSVARLLLSPRRRLLHLSPRAPTRHRHSRRRLAVESPLWANPAPPDRRP</sequence>
<accession>A0AAQ3UVK2</accession>
<proteinExistence type="predicted"/>
<reference evidence="2 3" key="1">
    <citation type="submission" date="2024-02" db="EMBL/GenBank/DDBJ databases">
        <title>High-quality chromosome-scale genome assembly of Pensacola bahiagrass (Paspalum notatum Flugge var. saurae).</title>
        <authorList>
            <person name="Vega J.M."/>
            <person name="Podio M."/>
            <person name="Orjuela J."/>
            <person name="Siena L.A."/>
            <person name="Pessino S.C."/>
            <person name="Combes M.C."/>
            <person name="Mariac C."/>
            <person name="Albertini E."/>
            <person name="Pupilli F."/>
            <person name="Ortiz J.P.A."/>
            <person name="Leblanc O."/>
        </authorList>
    </citation>
    <scope>NUCLEOTIDE SEQUENCE [LARGE SCALE GENOMIC DNA]</scope>
    <source>
        <strain evidence="2">R1</strain>
        <tissue evidence="2">Leaf</tissue>
    </source>
</reference>
<dbReference type="AlphaFoldDB" id="A0AAQ3UVK2"/>
<gene>
    <name evidence="2" type="ORF">U9M48_042802</name>
</gene>
<organism evidence="2 3">
    <name type="scientific">Paspalum notatum var. saurae</name>
    <dbReference type="NCBI Taxonomy" id="547442"/>
    <lineage>
        <taxon>Eukaryota</taxon>
        <taxon>Viridiplantae</taxon>
        <taxon>Streptophyta</taxon>
        <taxon>Embryophyta</taxon>
        <taxon>Tracheophyta</taxon>
        <taxon>Spermatophyta</taxon>
        <taxon>Magnoliopsida</taxon>
        <taxon>Liliopsida</taxon>
        <taxon>Poales</taxon>
        <taxon>Poaceae</taxon>
        <taxon>PACMAD clade</taxon>
        <taxon>Panicoideae</taxon>
        <taxon>Andropogonodae</taxon>
        <taxon>Paspaleae</taxon>
        <taxon>Paspalinae</taxon>
        <taxon>Paspalum</taxon>
    </lineage>
</organism>
<evidence type="ECO:0000256" key="1">
    <source>
        <dbReference type="SAM" id="MobiDB-lite"/>
    </source>
</evidence>
<dbReference type="EMBL" id="CP144754">
    <property type="protein sequence ID" value="WVZ97252.1"/>
    <property type="molecule type" value="Genomic_DNA"/>
</dbReference>
<feature type="region of interest" description="Disordered" evidence="1">
    <location>
        <begin position="109"/>
        <end position="144"/>
    </location>
</feature>
<dbReference type="Proteomes" id="UP001341281">
    <property type="component" value="Chromosome 10"/>
</dbReference>